<gene>
    <name evidence="1" type="ORF">MNOR_LOCUS19274</name>
</gene>
<dbReference type="AlphaFoldDB" id="A0AAV2R332"/>
<sequence length="121" mass="13604">MSHAATVNYVSHFILIWQPPHYKIRKKIHFWHCEKNTKVIRHIIVKKNLKGFASMGLVDEFDTECHSDDGHESLDYGWSAVAEVGFTVAELACDLSQSMVNTLFIHLGGYSGVGVTCHTLS</sequence>
<dbReference type="EMBL" id="CAXKWB010014211">
    <property type="protein sequence ID" value="CAL4110064.1"/>
    <property type="molecule type" value="Genomic_DNA"/>
</dbReference>
<evidence type="ECO:0000313" key="2">
    <source>
        <dbReference type="Proteomes" id="UP001497623"/>
    </source>
</evidence>
<accession>A0AAV2R332</accession>
<organism evidence="1 2">
    <name type="scientific">Meganyctiphanes norvegica</name>
    <name type="common">Northern krill</name>
    <name type="synonym">Thysanopoda norvegica</name>
    <dbReference type="NCBI Taxonomy" id="48144"/>
    <lineage>
        <taxon>Eukaryota</taxon>
        <taxon>Metazoa</taxon>
        <taxon>Ecdysozoa</taxon>
        <taxon>Arthropoda</taxon>
        <taxon>Crustacea</taxon>
        <taxon>Multicrustacea</taxon>
        <taxon>Malacostraca</taxon>
        <taxon>Eumalacostraca</taxon>
        <taxon>Eucarida</taxon>
        <taxon>Euphausiacea</taxon>
        <taxon>Euphausiidae</taxon>
        <taxon>Meganyctiphanes</taxon>
    </lineage>
</organism>
<feature type="non-terminal residue" evidence="1">
    <location>
        <position position="121"/>
    </location>
</feature>
<evidence type="ECO:0000313" key="1">
    <source>
        <dbReference type="EMBL" id="CAL4110064.1"/>
    </source>
</evidence>
<name>A0AAV2R332_MEGNR</name>
<reference evidence="1 2" key="1">
    <citation type="submission" date="2024-05" db="EMBL/GenBank/DDBJ databases">
        <authorList>
            <person name="Wallberg A."/>
        </authorList>
    </citation>
    <scope>NUCLEOTIDE SEQUENCE [LARGE SCALE GENOMIC DNA]</scope>
</reference>
<proteinExistence type="predicted"/>
<protein>
    <submittedName>
        <fullName evidence="1">Uncharacterized protein</fullName>
    </submittedName>
</protein>
<comment type="caution">
    <text evidence="1">The sequence shown here is derived from an EMBL/GenBank/DDBJ whole genome shotgun (WGS) entry which is preliminary data.</text>
</comment>
<dbReference type="Proteomes" id="UP001497623">
    <property type="component" value="Unassembled WGS sequence"/>
</dbReference>
<keyword evidence="2" id="KW-1185">Reference proteome</keyword>